<organism evidence="10 11">
    <name type="scientific">[Clostridium] polysaccharolyticum</name>
    <dbReference type="NCBI Taxonomy" id="29364"/>
    <lineage>
        <taxon>Bacteria</taxon>
        <taxon>Bacillati</taxon>
        <taxon>Bacillota</taxon>
        <taxon>Clostridia</taxon>
        <taxon>Lachnospirales</taxon>
        <taxon>Lachnospiraceae</taxon>
    </lineage>
</organism>
<keyword evidence="8" id="KW-1133">Transmembrane helix</keyword>
<gene>
    <name evidence="10" type="ORF">SAMN04487772_1083</name>
</gene>
<keyword evidence="7" id="KW-1208">Phospholipid metabolism</keyword>
<comment type="domain">
    <text evidence="7">The HXXXXD motif is essential for acyltransferase activity and may constitute the binding site for the phosphate moiety of the glycerol-3-phosphate.</text>
</comment>
<feature type="transmembrane region" description="Helical" evidence="8">
    <location>
        <begin position="6"/>
        <end position="28"/>
    </location>
</feature>
<keyword evidence="8" id="KW-0472">Membrane</keyword>
<dbReference type="Proteomes" id="UP000199800">
    <property type="component" value="Unassembled WGS sequence"/>
</dbReference>
<keyword evidence="4 7" id="KW-0808">Transferase</keyword>
<evidence type="ECO:0000256" key="5">
    <source>
        <dbReference type="ARBA" id="ARBA00023098"/>
    </source>
</evidence>
<dbReference type="PANTHER" id="PTHR10434">
    <property type="entry name" value="1-ACYL-SN-GLYCEROL-3-PHOSPHATE ACYLTRANSFERASE"/>
    <property type="match status" value="1"/>
</dbReference>
<reference evidence="10 11" key="1">
    <citation type="submission" date="2016-10" db="EMBL/GenBank/DDBJ databases">
        <authorList>
            <person name="de Groot N.N."/>
        </authorList>
    </citation>
    <scope>NUCLEOTIDE SEQUENCE [LARGE SCALE GENOMIC DNA]</scope>
    <source>
        <strain evidence="10 11">DSM 1801</strain>
    </source>
</reference>
<dbReference type="OrthoDB" id="9803035at2"/>
<dbReference type="GO" id="GO:0006654">
    <property type="term" value="P:phosphatidic acid biosynthetic process"/>
    <property type="evidence" value="ECO:0007669"/>
    <property type="project" value="TreeGrafter"/>
</dbReference>
<evidence type="ECO:0000256" key="2">
    <source>
        <dbReference type="ARBA" id="ARBA00008655"/>
    </source>
</evidence>
<dbReference type="STRING" id="29364.SAMN04487772_1083"/>
<keyword evidence="11" id="KW-1185">Reference proteome</keyword>
<name>A0A1I0BLJ7_9FIRM</name>
<dbReference type="GO" id="GO:0003841">
    <property type="term" value="F:1-acylglycerol-3-phosphate O-acyltransferase activity"/>
    <property type="evidence" value="ECO:0007669"/>
    <property type="project" value="UniProtKB-UniRule"/>
</dbReference>
<evidence type="ECO:0000259" key="9">
    <source>
        <dbReference type="SMART" id="SM00563"/>
    </source>
</evidence>
<dbReference type="RefSeq" id="WP_092477486.1">
    <property type="nucleotide sequence ID" value="NZ_FOHN01000008.1"/>
</dbReference>
<comment type="similarity">
    <text evidence="2 7">Belongs to the 1-acyl-sn-glycerol-3-phosphate acyltransferase family.</text>
</comment>
<accession>A0A1I0BLJ7</accession>
<evidence type="ECO:0000256" key="4">
    <source>
        <dbReference type="ARBA" id="ARBA00022679"/>
    </source>
</evidence>
<keyword evidence="3 7" id="KW-0444">Lipid biosynthesis</keyword>
<dbReference type="PANTHER" id="PTHR10434:SF64">
    <property type="entry name" value="1-ACYL-SN-GLYCEROL-3-PHOSPHATE ACYLTRANSFERASE-RELATED"/>
    <property type="match status" value="1"/>
</dbReference>
<dbReference type="CDD" id="cd07989">
    <property type="entry name" value="LPLAT_AGPAT-like"/>
    <property type="match status" value="1"/>
</dbReference>
<dbReference type="Pfam" id="PF01553">
    <property type="entry name" value="Acyltransferase"/>
    <property type="match status" value="1"/>
</dbReference>
<dbReference type="NCBIfam" id="TIGR00530">
    <property type="entry name" value="AGP_acyltrn"/>
    <property type="match status" value="1"/>
</dbReference>
<evidence type="ECO:0000256" key="3">
    <source>
        <dbReference type="ARBA" id="ARBA00022516"/>
    </source>
</evidence>
<feature type="transmembrane region" description="Helical" evidence="8">
    <location>
        <begin position="40"/>
        <end position="58"/>
    </location>
</feature>
<keyword evidence="5 7" id="KW-0443">Lipid metabolism</keyword>
<dbReference type="SUPFAM" id="SSF69593">
    <property type="entry name" value="Glycerol-3-phosphate (1)-acyltransferase"/>
    <property type="match status" value="1"/>
</dbReference>
<evidence type="ECO:0000256" key="6">
    <source>
        <dbReference type="ARBA" id="ARBA00023315"/>
    </source>
</evidence>
<dbReference type="InterPro" id="IPR004552">
    <property type="entry name" value="AGP_acyltrans"/>
</dbReference>
<evidence type="ECO:0000313" key="11">
    <source>
        <dbReference type="Proteomes" id="UP000199800"/>
    </source>
</evidence>
<evidence type="ECO:0000313" key="10">
    <source>
        <dbReference type="EMBL" id="SET07826.1"/>
    </source>
</evidence>
<feature type="domain" description="Phospholipid/glycerol acyltransferase" evidence="9">
    <location>
        <begin position="74"/>
        <end position="188"/>
    </location>
</feature>
<dbReference type="EC" id="2.3.1.51" evidence="7"/>
<proteinExistence type="inferred from homology"/>
<keyword evidence="7" id="KW-0594">Phospholipid biosynthesis</keyword>
<evidence type="ECO:0000256" key="1">
    <source>
        <dbReference type="ARBA" id="ARBA00005189"/>
    </source>
</evidence>
<keyword evidence="8" id="KW-0812">Transmembrane</keyword>
<dbReference type="GO" id="GO:0016020">
    <property type="term" value="C:membrane"/>
    <property type="evidence" value="ECO:0007669"/>
    <property type="project" value="InterPro"/>
</dbReference>
<comment type="pathway">
    <text evidence="1">Lipid metabolism.</text>
</comment>
<dbReference type="InterPro" id="IPR002123">
    <property type="entry name" value="Plipid/glycerol_acylTrfase"/>
</dbReference>
<sequence length="246" mass="28108">MRTLFVLIFLILYFIYSIPSLFIIWLIGKITKNDRLVFRIAQAHVAWAFGVICFLSGVKRTVVGLENIPTGTPVLYVANHRGFFDIIVSYSVVPNLTSFVSKKEIEKVPFIRQWMQCMKCLFLNRDNIKEGMKTILTGIEQIKKGYSIFIMPEGTRNHTDKLLPFHEGSFKFAQKTGCPIIPVALTNTDKAFENHLPFVGKANVTIMFGEPIYLDQLSKEDKKFVGSYTQKIIQENLDKINSGMIK</sequence>
<dbReference type="SMART" id="SM00563">
    <property type="entry name" value="PlsC"/>
    <property type="match status" value="1"/>
</dbReference>
<dbReference type="AlphaFoldDB" id="A0A1I0BLJ7"/>
<dbReference type="EMBL" id="FOHN01000008">
    <property type="protein sequence ID" value="SET07826.1"/>
    <property type="molecule type" value="Genomic_DNA"/>
</dbReference>
<evidence type="ECO:0000256" key="8">
    <source>
        <dbReference type="SAM" id="Phobius"/>
    </source>
</evidence>
<protein>
    <recommendedName>
        <fullName evidence="7">1-acyl-sn-glycerol-3-phosphate acyltransferase</fullName>
        <ecNumber evidence="7">2.3.1.51</ecNumber>
    </recommendedName>
</protein>
<evidence type="ECO:0000256" key="7">
    <source>
        <dbReference type="RuleBase" id="RU361267"/>
    </source>
</evidence>
<comment type="catalytic activity">
    <reaction evidence="7">
        <text>a 1-acyl-sn-glycero-3-phosphate + an acyl-CoA = a 1,2-diacyl-sn-glycero-3-phosphate + CoA</text>
        <dbReference type="Rhea" id="RHEA:19709"/>
        <dbReference type="ChEBI" id="CHEBI:57287"/>
        <dbReference type="ChEBI" id="CHEBI:57970"/>
        <dbReference type="ChEBI" id="CHEBI:58342"/>
        <dbReference type="ChEBI" id="CHEBI:58608"/>
        <dbReference type="EC" id="2.3.1.51"/>
    </reaction>
</comment>
<keyword evidence="6 7" id="KW-0012">Acyltransferase</keyword>